<sequence>MTTEEELVAAKNRIKERLFALPGVLLVGVGAKEVGGVLTTQPAVKVLVREKFPARALAAAELIPSEVDGIPTDVVGIGGIVPHASERPPGVLNPAMREDKEPRLRPLTSGAYLGPEGVNSQGTLGCFLKDRIQEWKVYALTCQHVITDDGAFTPLPLVSRVGQPRGVDGFLCSDIFGAYVAGAEEYAVNPDGRKSRVADRDEGLIRLRPGERWRPFVEGIGEITGVHPLTPLESSSKYPVRKYGGRTQKTGGVVSGMYDSPRQADNLILVTPHPRPDQQAWDTRHFSWHGDSGSVVVNDTGTNDPDGKPVVEVVGLLYGGTPANPGESAVMPIQKVLERFAHHELLVLEVATIRNSAPVNTVPDPPPGTPAADASDGAVPAPTGALAGIEADLQASPAGRLLHALWRDHREELAALVRHERRVAVAWHRGGGPGLVQLLVRMSARADLALPQTLAGRPLDDCVDQLHREFREHAGPDLRAALDRAHSALPRLAGLTYPQLIDALGRA</sequence>
<dbReference type="SUPFAM" id="SSF50494">
    <property type="entry name" value="Trypsin-like serine proteases"/>
    <property type="match status" value="1"/>
</dbReference>
<evidence type="ECO:0000256" key="1">
    <source>
        <dbReference type="SAM" id="MobiDB-lite"/>
    </source>
</evidence>
<protein>
    <submittedName>
        <fullName evidence="2">FUSC family protein</fullName>
    </submittedName>
</protein>
<gene>
    <name evidence="2" type="ORF">LG632_00965</name>
</gene>
<keyword evidence="3" id="KW-1185">Reference proteome</keyword>
<feature type="region of interest" description="Disordered" evidence="1">
    <location>
        <begin position="357"/>
        <end position="383"/>
    </location>
</feature>
<dbReference type="InterPro" id="IPR009003">
    <property type="entry name" value="Peptidase_S1_PA"/>
</dbReference>
<accession>A0ABS8B033</accession>
<dbReference type="RefSeq" id="WP_226724365.1">
    <property type="nucleotide sequence ID" value="NZ_JAJAUY010000002.1"/>
</dbReference>
<proteinExistence type="predicted"/>
<dbReference type="Proteomes" id="UP001199054">
    <property type="component" value="Unassembled WGS sequence"/>
</dbReference>
<evidence type="ECO:0000313" key="3">
    <source>
        <dbReference type="Proteomes" id="UP001199054"/>
    </source>
</evidence>
<name>A0ABS8B033_9ACTN</name>
<comment type="caution">
    <text evidence="2">The sequence shown here is derived from an EMBL/GenBank/DDBJ whole genome shotgun (WGS) entry which is preliminary data.</text>
</comment>
<reference evidence="2 3" key="1">
    <citation type="submission" date="2021-10" db="EMBL/GenBank/DDBJ databases">
        <title>Streptomyces sp. strain SMC 277, a novel streptomycete isolated from soil.</title>
        <authorList>
            <person name="Chanama M."/>
        </authorList>
    </citation>
    <scope>NUCLEOTIDE SEQUENCE [LARGE SCALE GENOMIC DNA]</scope>
    <source>
        <strain evidence="2 3">SMC 277</strain>
    </source>
</reference>
<dbReference type="EMBL" id="JAJAUY010000002">
    <property type="protein sequence ID" value="MCB5177963.1"/>
    <property type="molecule type" value="Genomic_DNA"/>
</dbReference>
<organism evidence="2 3">
    <name type="scientific">Streptomyces antimicrobicus</name>
    <dbReference type="NCBI Taxonomy" id="2883108"/>
    <lineage>
        <taxon>Bacteria</taxon>
        <taxon>Bacillati</taxon>
        <taxon>Actinomycetota</taxon>
        <taxon>Actinomycetes</taxon>
        <taxon>Kitasatosporales</taxon>
        <taxon>Streptomycetaceae</taxon>
        <taxon>Streptomyces</taxon>
    </lineage>
</organism>
<evidence type="ECO:0000313" key="2">
    <source>
        <dbReference type="EMBL" id="MCB5177963.1"/>
    </source>
</evidence>